<comment type="caution">
    <text evidence="2">The sequence shown here is derived from an EMBL/GenBank/DDBJ whole genome shotgun (WGS) entry which is preliminary data.</text>
</comment>
<accession>A0ABP8PNZ2</accession>
<evidence type="ECO:0000313" key="2">
    <source>
        <dbReference type="EMBL" id="GAA4488926.1"/>
    </source>
</evidence>
<dbReference type="GO" id="GO:0016853">
    <property type="term" value="F:isomerase activity"/>
    <property type="evidence" value="ECO:0007669"/>
    <property type="project" value="UniProtKB-KW"/>
</dbReference>
<gene>
    <name evidence="2" type="primary">nagL</name>
    <name evidence="2" type="ORF">GCM10023191_018910</name>
</gene>
<dbReference type="EMBL" id="BAABHF010000015">
    <property type="protein sequence ID" value="GAA4488926.1"/>
    <property type="molecule type" value="Genomic_DNA"/>
</dbReference>
<dbReference type="Gene3D" id="1.20.120.450">
    <property type="entry name" value="dinb family like domain"/>
    <property type="match status" value="1"/>
</dbReference>
<organism evidence="2 3">
    <name type="scientific">Actinoallomurus oryzae</name>
    <dbReference type="NCBI Taxonomy" id="502180"/>
    <lineage>
        <taxon>Bacteria</taxon>
        <taxon>Bacillati</taxon>
        <taxon>Actinomycetota</taxon>
        <taxon>Actinomycetes</taxon>
        <taxon>Streptosporangiales</taxon>
        <taxon>Thermomonosporaceae</taxon>
        <taxon>Actinoallomurus</taxon>
    </lineage>
</organism>
<protein>
    <submittedName>
        <fullName evidence="2">Mycothiol-dependent maleylpyruvate isomerase NagL</fullName>
    </submittedName>
</protein>
<evidence type="ECO:0000259" key="1">
    <source>
        <dbReference type="Pfam" id="PF11716"/>
    </source>
</evidence>
<dbReference type="Pfam" id="PF11716">
    <property type="entry name" value="MDMPI_N"/>
    <property type="match status" value="1"/>
</dbReference>
<dbReference type="NCBIfam" id="TIGR03083">
    <property type="entry name" value="maleylpyruvate isomerase family mycothiol-dependent enzyme"/>
    <property type="match status" value="1"/>
</dbReference>
<keyword evidence="2" id="KW-0413">Isomerase</keyword>
<name>A0ABP8PNZ2_9ACTN</name>
<dbReference type="InterPro" id="IPR017517">
    <property type="entry name" value="Maleyloyr_isom"/>
</dbReference>
<reference evidence="3" key="1">
    <citation type="journal article" date="2019" name="Int. J. Syst. Evol. Microbiol.">
        <title>The Global Catalogue of Microorganisms (GCM) 10K type strain sequencing project: providing services to taxonomists for standard genome sequencing and annotation.</title>
        <authorList>
            <consortium name="The Broad Institute Genomics Platform"/>
            <consortium name="The Broad Institute Genome Sequencing Center for Infectious Disease"/>
            <person name="Wu L."/>
            <person name="Ma J."/>
        </authorList>
    </citation>
    <scope>NUCLEOTIDE SEQUENCE [LARGE SCALE GENOMIC DNA]</scope>
    <source>
        <strain evidence="3">JCM 17933</strain>
    </source>
</reference>
<dbReference type="InterPro" id="IPR024344">
    <property type="entry name" value="MDMPI_metal-binding"/>
</dbReference>
<evidence type="ECO:0000313" key="3">
    <source>
        <dbReference type="Proteomes" id="UP001500503"/>
    </source>
</evidence>
<keyword evidence="3" id="KW-1185">Reference proteome</keyword>
<proteinExistence type="predicted"/>
<dbReference type="SUPFAM" id="SSF109854">
    <property type="entry name" value="DinB/YfiT-like putative metalloenzymes"/>
    <property type="match status" value="1"/>
</dbReference>
<sequence>MSARSWMDRGTELFLGTVDRLTDDELTAPTALDGWTRRHVIAHVHGNAEALRRLLSWAATGVENRMYSGPRQRAEEIETLALLPAGELRALVRGSAVSLAEDLDALPESAWRNPVVTAQGRTVPAEEIPWMRAREVAVHAVDLDHGVGFADLPDGFNTALVAEAAARHAARGHAAGLAAWLSGRTAQAPALGPWL</sequence>
<dbReference type="RefSeq" id="WP_345460212.1">
    <property type="nucleotide sequence ID" value="NZ_BAABHF010000015.1"/>
</dbReference>
<dbReference type="InterPro" id="IPR034660">
    <property type="entry name" value="DinB/YfiT-like"/>
</dbReference>
<dbReference type="Proteomes" id="UP001500503">
    <property type="component" value="Unassembled WGS sequence"/>
</dbReference>
<feature type="domain" description="Mycothiol-dependent maleylpyruvate isomerase metal-binding" evidence="1">
    <location>
        <begin position="11"/>
        <end position="143"/>
    </location>
</feature>